<dbReference type="InterPro" id="IPR008979">
    <property type="entry name" value="Galactose-bd-like_sf"/>
</dbReference>
<evidence type="ECO:0000256" key="1">
    <source>
        <dbReference type="ARBA" id="ARBA00025788"/>
    </source>
</evidence>
<dbReference type="PANTHER" id="PTHR12175:SF1">
    <property type="entry name" value="PITH DOMAIN-CONTAINING PROTEIN 1"/>
    <property type="match status" value="1"/>
</dbReference>
<dbReference type="Pfam" id="PF06201">
    <property type="entry name" value="PITH"/>
    <property type="match status" value="1"/>
</dbReference>
<dbReference type="PROSITE" id="PS51532">
    <property type="entry name" value="PITH"/>
    <property type="match status" value="1"/>
</dbReference>
<evidence type="ECO:0000313" key="2">
    <source>
        <dbReference type="EnsemblMetazoa" id="PPAI001268-PA"/>
    </source>
</evidence>
<protein>
    <submittedName>
        <fullName evidence="2">Uncharacterized protein</fullName>
    </submittedName>
</protein>
<dbReference type="SUPFAM" id="SSF49785">
    <property type="entry name" value="Galactose-binding domain-like"/>
    <property type="match status" value="1"/>
</dbReference>
<dbReference type="VEuPathDB" id="VectorBase:PPAI001268"/>
<evidence type="ECO:0000313" key="3">
    <source>
        <dbReference type="Proteomes" id="UP000092462"/>
    </source>
</evidence>
<dbReference type="Gene3D" id="2.60.120.470">
    <property type="entry name" value="PITH domain"/>
    <property type="match status" value="1"/>
</dbReference>
<dbReference type="EnsemblMetazoa" id="PPAI001268-RA">
    <property type="protein sequence ID" value="PPAI001268-PA"/>
    <property type="gene ID" value="PPAI001268"/>
</dbReference>
<dbReference type="AlphaFoldDB" id="A0A1B0D1P5"/>
<dbReference type="VEuPathDB" id="VectorBase:PPAPM1_001963"/>
<proteinExistence type="inferred from homology"/>
<dbReference type="GO" id="GO:0080090">
    <property type="term" value="P:regulation of primary metabolic process"/>
    <property type="evidence" value="ECO:0007669"/>
    <property type="project" value="UniProtKB-ARBA"/>
</dbReference>
<dbReference type="InterPro" id="IPR037047">
    <property type="entry name" value="PITH_dom_sf"/>
</dbReference>
<dbReference type="InterPro" id="IPR010400">
    <property type="entry name" value="PITH_dom"/>
</dbReference>
<organism evidence="2 3">
    <name type="scientific">Phlebotomus papatasi</name>
    <name type="common">Sandfly</name>
    <dbReference type="NCBI Taxonomy" id="29031"/>
    <lineage>
        <taxon>Eukaryota</taxon>
        <taxon>Metazoa</taxon>
        <taxon>Ecdysozoa</taxon>
        <taxon>Arthropoda</taxon>
        <taxon>Hexapoda</taxon>
        <taxon>Insecta</taxon>
        <taxon>Pterygota</taxon>
        <taxon>Neoptera</taxon>
        <taxon>Endopterygota</taxon>
        <taxon>Diptera</taxon>
        <taxon>Nematocera</taxon>
        <taxon>Psychodoidea</taxon>
        <taxon>Psychodidae</taxon>
        <taxon>Phlebotomus</taxon>
        <taxon>Phlebotomus</taxon>
    </lineage>
</organism>
<dbReference type="GO" id="GO:0005737">
    <property type="term" value="C:cytoplasm"/>
    <property type="evidence" value="ECO:0007669"/>
    <property type="project" value="UniProtKB-ARBA"/>
</dbReference>
<dbReference type="GO" id="GO:0045654">
    <property type="term" value="P:positive regulation of megakaryocyte differentiation"/>
    <property type="evidence" value="ECO:0007669"/>
    <property type="project" value="UniProtKB-ARBA"/>
</dbReference>
<dbReference type="FunFam" id="2.60.120.470:FF:000002">
    <property type="entry name" value="PITH domain-containing protein 1"/>
    <property type="match status" value="1"/>
</dbReference>
<dbReference type="GO" id="GO:0005634">
    <property type="term" value="C:nucleus"/>
    <property type="evidence" value="ECO:0007669"/>
    <property type="project" value="TreeGrafter"/>
</dbReference>
<reference evidence="2" key="1">
    <citation type="submission" date="2022-08" db="UniProtKB">
        <authorList>
            <consortium name="EnsemblMetazoa"/>
        </authorList>
    </citation>
    <scope>IDENTIFICATION</scope>
    <source>
        <strain evidence="2">Israel</strain>
    </source>
</reference>
<comment type="similarity">
    <text evidence="1">Belongs to the PITHD1 family.</text>
</comment>
<dbReference type="InterPro" id="IPR045099">
    <property type="entry name" value="PITH1-like"/>
</dbReference>
<dbReference type="PANTHER" id="PTHR12175">
    <property type="entry name" value="AD039 HT014 THIOREDOXIN FAMILY TRP26"/>
    <property type="match status" value="1"/>
</dbReference>
<name>A0A1B0D1P5_PHLPP</name>
<dbReference type="Proteomes" id="UP000092462">
    <property type="component" value="Unassembled WGS sequence"/>
</dbReference>
<dbReference type="EMBL" id="AJVK01010352">
    <property type="status" value="NOT_ANNOTATED_CDS"/>
    <property type="molecule type" value="Genomic_DNA"/>
</dbReference>
<keyword evidence="3" id="KW-1185">Reference proteome</keyword>
<dbReference type="GO" id="GO:0060255">
    <property type="term" value="P:regulation of macromolecule metabolic process"/>
    <property type="evidence" value="ECO:0007669"/>
    <property type="project" value="UniProtKB-ARBA"/>
</dbReference>
<sequence>MSHTHCCNHGSKNSENPNEIGINYSLYTKIDLDNVECLNESIENSVYHIHIRRMHERFDVDKYVESDADPELLFNIPFSGNVKLKSIIVMGADNNSHPNKLRLYKNRPKMTFDDVNLQPDQEFQLTIDSNGTVEYNTKPVVFSSVHHLSMHFPGNFGEDLTKIYYIGLRGEFSEAHHHGVTICNYEVRPNISDHKVSNTSLWRKSRS</sequence>
<accession>A0A1B0D1P5</accession>